<proteinExistence type="predicted"/>
<reference evidence="1 2" key="1">
    <citation type="submission" date="2024-01" db="EMBL/GenBank/DDBJ databases">
        <title>The genomes of 5 underutilized Papilionoideae crops provide insights into root nodulation and disease resistanc.</title>
        <authorList>
            <person name="Jiang F."/>
        </authorList>
    </citation>
    <scope>NUCLEOTIDE SEQUENCE [LARGE SCALE GENOMIC DNA]</scope>
    <source>
        <strain evidence="1">LVBAO_FW01</strain>
        <tissue evidence="1">Leaves</tissue>
    </source>
</reference>
<protein>
    <submittedName>
        <fullName evidence="1">Uncharacterized protein</fullName>
    </submittedName>
</protein>
<dbReference type="EMBL" id="JAYMYQ010000010">
    <property type="protein sequence ID" value="KAK7308493.1"/>
    <property type="molecule type" value="Genomic_DNA"/>
</dbReference>
<evidence type="ECO:0000313" key="1">
    <source>
        <dbReference type="EMBL" id="KAK7308493.1"/>
    </source>
</evidence>
<gene>
    <name evidence="1" type="ORF">VNO77_42101</name>
</gene>
<organism evidence="1 2">
    <name type="scientific">Canavalia gladiata</name>
    <name type="common">Sword bean</name>
    <name type="synonym">Dolichos gladiatus</name>
    <dbReference type="NCBI Taxonomy" id="3824"/>
    <lineage>
        <taxon>Eukaryota</taxon>
        <taxon>Viridiplantae</taxon>
        <taxon>Streptophyta</taxon>
        <taxon>Embryophyta</taxon>
        <taxon>Tracheophyta</taxon>
        <taxon>Spermatophyta</taxon>
        <taxon>Magnoliopsida</taxon>
        <taxon>eudicotyledons</taxon>
        <taxon>Gunneridae</taxon>
        <taxon>Pentapetalae</taxon>
        <taxon>rosids</taxon>
        <taxon>fabids</taxon>
        <taxon>Fabales</taxon>
        <taxon>Fabaceae</taxon>
        <taxon>Papilionoideae</taxon>
        <taxon>50 kb inversion clade</taxon>
        <taxon>NPAAA clade</taxon>
        <taxon>indigoferoid/millettioid clade</taxon>
        <taxon>Phaseoleae</taxon>
        <taxon>Canavalia</taxon>
    </lineage>
</organism>
<keyword evidence="2" id="KW-1185">Reference proteome</keyword>
<name>A0AAN9PT35_CANGL</name>
<comment type="caution">
    <text evidence="1">The sequence shown here is derived from an EMBL/GenBank/DDBJ whole genome shotgun (WGS) entry which is preliminary data.</text>
</comment>
<sequence length="123" mass="13999">MASLTFPIVLDNGNTLECSLSSKVRPRTPLHVFTPSPHLCMSVKFGDVQLSINKIWSMWFYSGNYTCCGCQRIRFISCVMDYKPRLSDSFCKYGGRLQSVGFVATLLPTCIDYSTHWIIWVTL</sequence>
<accession>A0AAN9PT35</accession>
<evidence type="ECO:0000313" key="2">
    <source>
        <dbReference type="Proteomes" id="UP001367508"/>
    </source>
</evidence>
<dbReference type="Proteomes" id="UP001367508">
    <property type="component" value="Unassembled WGS sequence"/>
</dbReference>
<dbReference type="AlphaFoldDB" id="A0AAN9PT35"/>